<sequence length="195" mass="23055">KIIQKMMNNEEAEQEEEFSEWVVIQTSPKSPPIDASTPQTSPILQPSHRRQYPQDDDDDQDAAVVPIVGEEDEEEGESSSAVNLSLPWRVIETFKKRLVKDSMLFFQAVERARCNYLSRRRVLWSFTLICGLSLVSSLVYVKLVRWWRRLQEEKLRFLLLLLREKDQKIKELMLEIKRLNELLSSRRRVRVVRIV</sequence>
<dbReference type="AlphaFoldDB" id="A0AAU9RLM4"/>
<keyword evidence="2" id="KW-1133">Transmembrane helix</keyword>
<dbReference type="Proteomes" id="UP000836841">
    <property type="component" value="Chromosome 2"/>
</dbReference>
<evidence type="ECO:0000313" key="4">
    <source>
        <dbReference type="Proteomes" id="UP000836841"/>
    </source>
</evidence>
<evidence type="ECO:0000256" key="2">
    <source>
        <dbReference type="SAM" id="Phobius"/>
    </source>
</evidence>
<feature type="compositionally biased region" description="Acidic residues" evidence="1">
    <location>
        <begin position="10"/>
        <end position="19"/>
    </location>
</feature>
<feature type="region of interest" description="Disordered" evidence="1">
    <location>
        <begin position="1"/>
        <end position="60"/>
    </location>
</feature>
<name>A0AAU9RLM4_THLAR</name>
<dbReference type="EMBL" id="OU466858">
    <property type="protein sequence ID" value="CAH2045620.1"/>
    <property type="molecule type" value="Genomic_DNA"/>
</dbReference>
<dbReference type="PANTHER" id="PTHR37206:SF4">
    <property type="entry name" value="TRANSMEMBRANE PROTEIN"/>
    <property type="match status" value="1"/>
</dbReference>
<keyword evidence="2" id="KW-0472">Membrane</keyword>
<organism evidence="3 4">
    <name type="scientific">Thlaspi arvense</name>
    <name type="common">Field penny-cress</name>
    <dbReference type="NCBI Taxonomy" id="13288"/>
    <lineage>
        <taxon>Eukaryota</taxon>
        <taxon>Viridiplantae</taxon>
        <taxon>Streptophyta</taxon>
        <taxon>Embryophyta</taxon>
        <taxon>Tracheophyta</taxon>
        <taxon>Spermatophyta</taxon>
        <taxon>Magnoliopsida</taxon>
        <taxon>eudicotyledons</taxon>
        <taxon>Gunneridae</taxon>
        <taxon>Pentapetalae</taxon>
        <taxon>rosids</taxon>
        <taxon>malvids</taxon>
        <taxon>Brassicales</taxon>
        <taxon>Brassicaceae</taxon>
        <taxon>Thlaspideae</taxon>
        <taxon>Thlaspi</taxon>
    </lineage>
</organism>
<evidence type="ECO:0008006" key="5">
    <source>
        <dbReference type="Google" id="ProtNLM"/>
    </source>
</evidence>
<feature type="transmembrane region" description="Helical" evidence="2">
    <location>
        <begin position="122"/>
        <end position="141"/>
    </location>
</feature>
<evidence type="ECO:0000313" key="3">
    <source>
        <dbReference type="EMBL" id="CAH2045620.1"/>
    </source>
</evidence>
<dbReference type="PANTHER" id="PTHR37206">
    <property type="entry name" value="TRANSMEMBRANE PROTEIN"/>
    <property type="match status" value="1"/>
</dbReference>
<protein>
    <recommendedName>
        <fullName evidence="5">Transmembrane protein</fullName>
    </recommendedName>
</protein>
<feature type="non-terminal residue" evidence="3">
    <location>
        <position position="1"/>
    </location>
</feature>
<evidence type="ECO:0000256" key="1">
    <source>
        <dbReference type="SAM" id="MobiDB-lite"/>
    </source>
</evidence>
<reference evidence="3 4" key="1">
    <citation type="submission" date="2022-03" db="EMBL/GenBank/DDBJ databases">
        <authorList>
            <person name="Nunn A."/>
            <person name="Chopra R."/>
            <person name="Nunn A."/>
            <person name="Contreras Garrido A."/>
        </authorList>
    </citation>
    <scope>NUCLEOTIDE SEQUENCE [LARGE SCALE GENOMIC DNA]</scope>
</reference>
<accession>A0AAU9RLM4</accession>
<keyword evidence="4" id="KW-1185">Reference proteome</keyword>
<gene>
    <name evidence="3" type="ORF">TAV2_LOCUS6615</name>
</gene>
<keyword evidence="2" id="KW-0812">Transmembrane</keyword>
<proteinExistence type="predicted"/>